<protein>
    <submittedName>
        <fullName evidence="2">Uncharacterized protein</fullName>
    </submittedName>
</protein>
<keyword evidence="1" id="KW-0472">Membrane</keyword>
<evidence type="ECO:0000256" key="1">
    <source>
        <dbReference type="SAM" id="Phobius"/>
    </source>
</evidence>
<evidence type="ECO:0000313" key="2">
    <source>
        <dbReference type="EMBL" id="SNS93525.1"/>
    </source>
</evidence>
<reference evidence="3" key="1">
    <citation type="submission" date="2017-06" db="EMBL/GenBank/DDBJ databases">
        <authorList>
            <person name="Varghese N."/>
            <person name="Submissions S."/>
        </authorList>
    </citation>
    <scope>NUCLEOTIDE SEQUENCE [LARGE SCALE GENOMIC DNA]</scope>
    <source>
        <strain evidence="3">JCM 23211</strain>
    </source>
</reference>
<organism evidence="2 3">
    <name type="scientific">Rhodococcoides kyotonense</name>
    <dbReference type="NCBI Taxonomy" id="398843"/>
    <lineage>
        <taxon>Bacteria</taxon>
        <taxon>Bacillati</taxon>
        <taxon>Actinomycetota</taxon>
        <taxon>Actinomycetes</taxon>
        <taxon>Mycobacteriales</taxon>
        <taxon>Nocardiaceae</taxon>
        <taxon>Rhodococcoides</taxon>
    </lineage>
</organism>
<name>A0A239IIY4_9NOCA</name>
<dbReference type="EMBL" id="FZOW01000007">
    <property type="protein sequence ID" value="SNS93525.1"/>
    <property type="molecule type" value="Genomic_DNA"/>
</dbReference>
<dbReference type="RefSeq" id="WP_176444284.1">
    <property type="nucleotide sequence ID" value="NZ_FZOW01000007.1"/>
</dbReference>
<feature type="transmembrane region" description="Helical" evidence="1">
    <location>
        <begin position="12"/>
        <end position="34"/>
    </location>
</feature>
<accession>A0A239IIY4</accession>
<proteinExistence type="predicted"/>
<evidence type="ECO:0000313" key="3">
    <source>
        <dbReference type="Proteomes" id="UP000198327"/>
    </source>
</evidence>
<keyword evidence="1" id="KW-1133">Transmembrane helix</keyword>
<sequence>MDDKASRLHDKVMTALVITSIVSAGIVVAGLTAAPEEPALTVQPVTPTQEAPTPPPEEYVVVTPEVEYPTSIPGCDDVDPPVEDSYSSFITMGDQSYDNPIAPWFSGPKAQLMSEALLSALPTHISFEDGVPYFDPIPVYNGAPEEVTVDSTNAYGSVITDTGTGSLSVAVSQSTRGVEPCVAGDLDERSTMPDGTVVDALTTWREVNGDRTYARSVTAYHLDGSQISAYSAAPDSENALPLSVDELVSVVTASGLRTSSSAPPGTPGNISECSPFGRNESTRKFTGTDIAALNSALTNAAVGTLAPSPALGALRPSAWGDGLCQIVNSAAGTLTISVGDAPAPDPGLYASGTMASVETPSGLSVTVQTELPWERAELERIAVTPGLDQ</sequence>
<dbReference type="AlphaFoldDB" id="A0A239IIY4"/>
<gene>
    <name evidence="2" type="ORF">SAMN05421642_10781</name>
</gene>
<dbReference type="Proteomes" id="UP000198327">
    <property type="component" value="Unassembled WGS sequence"/>
</dbReference>
<keyword evidence="1" id="KW-0812">Transmembrane</keyword>
<keyword evidence="3" id="KW-1185">Reference proteome</keyword>